<dbReference type="InterPro" id="IPR036138">
    <property type="entry name" value="PBP_dimer_sf"/>
</dbReference>
<evidence type="ECO:0000313" key="15">
    <source>
        <dbReference type="Proteomes" id="UP000284277"/>
    </source>
</evidence>
<comment type="caution">
    <text evidence="14">The sequence shown here is derived from an EMBL/GenBank/DDBJ whole genome shotgun (WGS) entry which is preliminary data.</text>
</comment>
<gene>
    <name evidence="14" type="ORF">BET01_19470</name>
</gene>
<evidence type="ECO:0000256" key="10">
    <source>
        <dbReference type="ARBA" id="ARBA00023316"/>
    </source>
</evidence>
<keyword evidence="6" id="KW-0133">Cell shape</keyword>
<evidence type="ECO:0000256" key="2">
    <source>
        <dbReference type="ARBA" id="ARBA00004236"/>
    </source>
</evidence>
<evidence type="ECO:0000256" key="1">
    <source>
        <dbReference type="ARBA" id="ARBA00004167"/>
    </source>
</evidence>
<dbReference type="Gene3D" id="3.40.710.10">
    <property type="entry name" value="DD-peptidase/beta-lactamase superfamily"/>
    <property type="match status" value="1"/>
</dbReference>
<comment type="similarity">
    <text evidence="3">Belongs to the transpeptidase family.</text>
</comment>
<dbReference type="GO" id="GO:0009252">
    <property type="term" value="P:peptidoglycan biosynthetic process"/>
    <property type="evidence" value="ECO:0007669"/>
    <property type="project" value="UniProtKB-KW"/>
</dbReference>
<evidence type="ECO:0000256" key="3">
    <source>
        <dbReference type="ARBA" id="ARBA00007171"/>
    </source>
</evidence>
<keyword evidence="8 11" id="KW-1133">Transmembrane helix</keyword>
<dbReference type="AlphaFoldDB" id="A0A419T2H4"/>
<proteinExistence type="inferred from homology"/>
<dbReference type="Proteomes" id="UP000284277">
    <property type="component" value="Unassembled WGS sequence"/>
</dbReference>
<dbReference type="RefSeq" id="WP_120196859.1">
    <property type="nucleotide sequence ID" value="NZ_MCIA01000016.1"/>
</dbReference>
<dbReference type="PANTHER" id="PTHR30627">
    <property type="entry name" value="PEPTIDOGLYCAN D,D-TRANSPEPTIDASE"/>
    <property type="match status" value="1"/>
</dbReference>
<evidence type="ECO:0008006" key="16">
    <source>
        <dbReference type="Google" id="ProtNLM"/>
    </source>
</evidence>
<dbReference type="InterPro" id="IPR001460">
    <property type="entry name" value="PCN-bd_Tpept"/>
</dbReference>
<keyword evidence="15" id="KW-1185">Reference proteome</keyword>
<sequence>MRKHRSFYNKQLPEISLIERIPRLLILGMFFGFLFLTLIFRLYRFQIMEGATNQEAFMSSIVKTQKLSGSRGNIYDRNGKLLASNRLSYDVTLEDSKNYKTKKERQRSLNGIAYQLIQMIKDDKKLNVVLPIAEKEDGTYEFTADGWKLSRFKADFYGKIEVGELSDKEKAVTADELIAELSGKGKFLIDPTYTEEEQKQFGLPESLTPKDVLQIANIRYGISLNSYRKYLPFLVASDVSNETMAAVFENKAALPGADVQESSIRTYAGGESMASILGYTGGISSEELSTLNQQEAIYTNQSVVGKSGIEKSMESLLRGEDGTEQFYTDVVGNKKTEPVIIKAPGTGKDLYLTIDKDLQDAVYKMLEQQIAGILLSNIVDTKRSDMPKAENAAQIRISSDEVYYALLKNHVIDTNRLKEESATDLEQSVFGAFSQKKDNVYSRFSAAFDASGTEYDGLSSEMKGYLDYLVSEAKKTKLITGNAGSPDWKSKSFRQYLTDCISAGLVDLSKIQNNEAYVAIEEEVRLVEEKMLSDLKGSQEFDLKIYEAMIGEGSLKGETIENLLYDQGALPMEDPDRVLLNSGQLSPWAFIQKKIKNLEITPAQLALNPCSGSAVIVDPQDGEVLACVSYPGYDNNRLANQMDAQYYLHLSNDLSLPLFNRATSQLTAPGSTFKPVTVIAGMSEGVINSDTSIVCTGIFDKVQPALRCWKRNGHGIINSPADALKNSCNVYLSEITYRMGTQKDGTYSEADGLQKLQKYANLMDLDKKTGIEIGEAQPHVTDQFSIPSSIGQGTHNYTTTQIARYTTMLANHGKSYDLSLVYKITDSEGTLEKSFTPVLKDTAELPEAIWSEVAKGMNELVSSNASLKDLGVSAAGKTGTAEESKNKPNHGLFIGYAPLENPKVAIAVRIANGYSSGNVVGVGRGIFDYYFQLKEKEAIITNTASKVSNNLRTD</sequence>
<evidence type="ECO:0000256" key="7">
    <source>
        <dbReference type="ARBA" id="ARBA00022984"/>
    </source>
</evidence>
<keyword evidence="5 11" id="KW-0812">Transmembrane</keyword>
<protein>
    <recommendedName>
        <fullName evidence="16">Peptidase</fullName>
    </recommendedName>
</protein>
<dbReference type="InterPro" id="IPR005311">
    <property type="entry name" value="PBP_dimer"/>
</dbReference>
<dbReference type="GO" id="GO:0071972">
    <property type="term" value="F:peptidoglycan L,D-transpeptidase activity"/>
    <property type="evidence" value="ECO:0007669"/>
    <property type="project" value="TreeGrafter"/>
</dbReference>
<evidence type="ECO:0000259" key="12">
    <source>
        <dbReference type="Pfam" id="PF00905"/>
    </source>
</evidence>
<evidence type="ECO:0000313" key="14">
    <source>
        <dbReference type="EMBL" id="RKD31707.1"/>
    </source>
</evidence>
<evidence type="ECO:0000256" key="8">
    <source>
        <dbReference type="ARBA" id="ARBA00022989"/>
    </source>
</evidence>
<dbReference type="InterPro" id="IPR012338">
    <property type="entry name" value="Beta-lactam/transpept-like"/>
</dbReference>
<dbReference type="EMBL" id="MCIA01000016">
    <property type="protein sequence ID" value="RKD31707.1"/>
    <property type="molecule type" value="Genomic_DNA"/>
</dbReference>
<dbReference type="Gene3D" id="3.90.1310.10">
    <property type="entry name" value="Penicillin-binding protein 2a (Domain 2)"/>
    <property type="match status" value="1"/>
</dbReference>
<dbReference type="InterPro" id="IPR050515">
    <property type="entry name" value="Beta-lactam/transpept"/>
</dbReference>
<evidence type="ECO:0000256" key="5">
    <source>
        <dbReference type="ARBA" id="ARBA00022692"/>
    </source>
</evidence>
<comment type="subcellular location">
    <subcellularLocation>
        <location evidence="2">Cell membrane</location>
    </subcellularLocation>
    <subcellularLocation>
        <location evidence="1">Membrane</location>
        <topology evidence="1">Single-pass membrane protein</topology>
    </subcellularLocation>
</comment>
<dbReference type="PANTHER" id="PTHR30627:SF2">
    <property type="entry name" value="PEPTIDOGLYCAN D,D-TRANSPEPTIDASE MRDA"/>
    <property type="match status" value="1"/>
</dbReference>
<accession>A0A419T2H4</accession>
<evidence type="ECO:0000256" key="6">
    <source>
        <dbReference type="ARBA" id="ARBA00022960"/>
    </source>
</evidence>
<keyword evidence="4" id="KW-1003">Cell membrane</keyword>
<keyword evidence="10" id="KW-0961">Cell wall biogenesis/degradation</keyword>
<dbReference type="OrthoDB" id="9757901at2"/>
<evidence type="ECO:0000256" key="9">
    <source>
        <dbReference type="ARBA" id="ARBA00023136"/>
    </source>
</evidence>
<dbReference type="SUPFAM" id="SSF56601">
    <property type="entry name" value="beta-lactamase/transpeptidase-like"/>
    <property type="match status" value="1"/>
</dbReference>
<dbReference type="GO" id="GO:0008360">
    <property type="term" value="P:regulation of cell shape"/>
    <property type="evidence" value="ECO:0007669"/>
    <property type="project" value="UniProtKB-KW"/>
</dbReference>
<keyword evidence="7" id="KW-0573">Peptidoglycan synthesis</keyword>
<dbReference type="Pfam" id="PF03717">
    <property type="entry name" value="PBP_dimer"/>
    <property type="match status" value="1"/>
</dbReference>
<evidence type="ECO:0000259" key="13">
    <source>
        <dbReference type="Pfam" id="PF03717"/>
    </source>
</evidence>
<feature type="domain" description="Penicillin-binding protein dimerisation" evidence="13">
    <location>
        <begin position="68"/>
        <end position="335"/>
    </location>
</feature>
<dbReference type="Pfam" id="PF00905">
    <property type="entry name" value="Transpeptidase"/>
    <property type="match status" value="1"/>
</dbReference>
<reference evidence="14 15" key="1">
    <citation type="submission" date="2016-08" db="EMBL/GenBank/DDBJ databases">
        <title>A new outlook on sporulation: Clostridium algidixylanolyticum.</title>
        <authorList>
            <person name="Poppleton D.I."/>
            <person name="Gribaldo S."/>
        </authorList>
    </citation>
    <scope>NUCLEOTIDE SEQUENCE [LARGE SCALE GENOMIC DNA]</scope>
    <source>
        <strain evidence="14 15">SPL73</strain>
    </source>
</reference>
<dbReference type="GO" id="GO:0008658">
    <property type="term" value="F:penicillin binding"/>
    <property type="evidence" value="ECO:0007669"/>
    <property type="project" value="InterPro"/>
</dbReference>
<dbReference type="Gene3D" id="1.10.10.1230">
    <property type="entry name" value="Penicillin-binding protein, N-terminal non-catalytic domain, head sub-domain"/>
    <property type="match status" value="1"/>
</dbReference>
<dbReference type="GO" id="GO:0005886">
    <property type="term" value="C:plasma membrane"/>
    <property type="evidence" value="ECO:0007669"/>
    <property type="project" value="UniProtKB-SubCell"/>
</dbReference>
<organism evidence="14 15">
    <name type="scientific">Lacrimispora algidixylanolytica</name>
    <dbReference type="NCBI Taxonomy" id="94868"/>
    <lineage>
        <taxon>Bacteria</taxon>
        <taxon>Bacillati</taxon>
        <taxon>Bacillota</taxon>
        <taxon>Clostridia</taxon>
        <taxon>Lachnospirales</taxon>
        <taxon>Lachnospiraceae</taxon>
        <taxon>Lacrimispora</taxon>
    </lineage>
</organism>
<evidence type="ECO:0000256" key="4">
    <source>
        <dbReference type="ARBA" id="ARBA00022475"/>
    </source>
</evidence>
<dbReference type="GO" id="GO:0071555">
    <property type="term" value="P:cell wall organization"/>
    <property type="evidence" value="ECO:0007669"/>
    <property type="project" value="UniProtKB-KW"/>
</dbReference>
<feature type="domain" description="Penicillin-binding protein transpeptidase" evidence="12">
    <location>
        <begin position="612"/>
        <end position="914"/>
    </location>
</feature>
<dbReference type="SUPFAM" id="SSF56519">
    <property type="entry name" value="Penicillin binding protein dimerisation domain"/>
    <property type="match status" value="1"/>
</dbReference>
<feature type="transmembrane region" description="Helical" evidence="11">
    <location>
        <begin position="21"/>
        <end position="43"/>
    </location>
</feature>
<evidence type="ECO:0000256" key="11">
    <source>
        <dbReference type="SAM" id="Phobius"/>
    </source>
</evidence>
<keyword evidence="9 11" id="KW-0472">Membrane</keyword>
<name>A0A419T2H4_9FIRM</name>